<dbReference type="GO" id="GO:0016787">
    <property type="term" value="F:hydrolase activity"/>
    <property type="evidence" value="ECO:0007669"/>
    <property type="project" value="UniProtKB-KW"/>
</dbReference>
<dbReference type="SUPFAM" id="SSF53474">
    <property type="entry name" value="alpha/beta-Hydrolases"/>
    <property type="match status" value="1"/>
</dbReference>
<reference evidence="1 2" key="1">
    <citation type="submission" date="2021-12" db="EMBL/GenBank/DDBJ databases">
        <title>Genome sequence of Kibdelosporangium philippinense ATCC 49844.</title>
        <authorList>
            <person name="Fedorov E.A."/>
            <person name="Omeragic M."/>
            <person name="Shalygina K.F."/>
            <person name="Maclea K.S."/>
        </authorList>
    </citation>
    <scope>NUCLEOTIDE SEQUENCE [LARGE SCALE GENOMIC DNA]</scope>
    <source>
        <strain evidence="1 2">ATCC 49844</strain>
    </source>
</reference>
<proteinExistence type="predicted"/>
<organism evidence="1 2">
    <name type="scientific">Kibdelosporangium philippinense</name>
    <dbReference type="NCBI Taxonomy" id="211113"/>
    <lineage>
        <taxon>Bacteria</taxon>
        <taxon>Bacillati</taxon>
        <taxon>Actinomycetota</taxon>
        <taxon>Actinomycetes</taxon>
        <taxon>Pseudonocardiales</taxon>
        <taxon>Pseudonocardiaceae</taxon>
        <taxon>Kibdelosporangium</taxon>
    </lineage>
</organism>
<accession>A0ABS8Z641</accession>
<dbReference type="Gene3D" id="3.40.50.1820">
    <property type="entry name" value="alpha/beta hydrolase"/>
    <property type="match status" value="1"/>
</dbReference>
<keyword evidence="1" id="KW-0378">Hydrolase</keyword>
<dbReference type="EMBL" id="JAJVCN010000001">
    <property type="protein sequence ID" value="MCE7003330.1"/>
    <property type="molecule type" value="Genomic_DNA"/>
</dbReference>
<dbReference type="RefSeq" id="WP_233724864.1">
    <property type="nucleotide sequence ID" value="NZ_JAJVCN010000001.1"/>
</dbReference>
<comment type="caution">
    <text evidence="1">The sequence shown here is derived from an EMBL/GenBank/DDBJ whole genome shotgun (WGS) entry which is preliminary data.</text>
</comment>
<sequence length="106" mass="11636">MRRVAGNQAKRIGSLFFNPGGPGGSGWDMPTAGKYALQPEVLERFDLLGFDPRGVGRSTPLRCFETAEEANEVLGRRFRVPVTKQQIAGRRVGARVADLRQVPGLR</sequence>
<name>A0ABS8Z641_9PSEU</name>
<gene>
    <name evidence="1" type="ORF">LWC34_10900</name>
</gene>
<keyword evidence="2" id="KW-1185">Reference proteome</keyword>
<evidence type="ECO:0000313" key="1">
    <source>
        <dbReference type="EMBL" id="MCE7003330.1"/>
    </source>
</evidence>
<evidence type="ECO:0000313" key="2">
    <source>
        <dbReference type="Proteomes" id="UP001521150"/>
    </source>
</evidence>
<dbReference type="InterPro" id="IPR029058">
    <property type="entry name" value="AB_hydrolase_fold"/>
</dbReference>
<protein>
    <submittedName>
        <fullName evidence="1">Alpha/beta hydrolase</fullName>
    </submittedName>
</protein>
<dbReference type="Proteomes" id="UP001521150">
    <property type="component" value="Unassembled WGS sequence"/>
</dbReference>